<keyword evidence="2" id="KW-0677">Repeat</keyword>
<dbReference type="EMBL" id="JABSTU010000011">
    <property type="protein sequence ID" value="KAH8009368.1"/>
    <property type="molecule type" value="Genomic_DNA"/>
</dbReference>
<comment type="caution">
    <text evidence="4">The sequence shown here is derived from an EMBL/GenBank/DDBJ whole genome shotgun (WGS) entry which is preliminary data.</text>
</comment>
<keyword evidence="1" id="KW-0880">Kelch repeat</keyword>
<evidence type="ECO:0000256" key="2">
    <source>
        <dbReference type="ARBA" id="ARBA00022737"/>
    </source>
</evidence>
<evidence type="ECO:0000259" key="3">
    <source>
        <dbReference type="SMART" id="SM00875"/>
    </source>
</evidence>
<protein>
    <recommendedName>
        <fullName evidence="3">BACK domain-containing protein</fullName>
    </recommendedName>
</protein>
<dbReference type="Gene3D" id="1.25.40.420">
    <property type="match status" value="1"/>
</dbReference>
<sequence>MEHFVEVAKRSEEFLRLDVDEMVAILSDENLNVAKEESVWKATLRWIEFDPGSRTRHMARLFECVRTGLVATDYFVEKIKTHKYIIDDDGCKPRVTQTLRFLYDLDVVVHNSEVPTPVFARPRIPHEVMFVIGGWMSGAPTSFIESYDTKADRWIKCEEIQSSPAYQASTRTIRELETVEAA</sequence>
<keyword evidence="5" id="KW-1185">Reference proteome</keyword>
<dbReference type="PANTHER" id="PTHR24412">
    <property type="entry name" value="KELCH PROTEIN"/>
    <property type="match status" value="1"/>
</dbReference>
<dbReference type="InterPro" id="IPR011705">
    <property type="entry name" value="BACK"/>
</dbReference>
<reference evidence="4" key="1">
    <citation type="journal article" date="2020" name="Cell">
        <title>Large-Scale Comparative Analyses of Tick Genomes Elucidate Their Genetic Diversity and Vector Capacities.</title>
        <authorList>
            <consortium name="Tick Genome and Microbiome Consortium (TIGMIC)"/>
            <person name="Jia N."/>
            <person name="Wang J."/>
            <person name="Shi W."/>
            <person name="Du L."/>
            <person name="Sun Y."/>
            <person name="Zhan W."/>
            <person name="Jiang J.F."/>
            <person name="Wang Q."/>
            <person name="Zhang B."/>
            <person name="Ji P."/>
            <person name="Bell-Sakyi L."/>
            <person name="Cui X.M."/>
            <person name="Yuan T.T."/>
            <person name="Jiang B.G."/>
            <person name="Yang W.F."/>
            <person name="Lam T.T."/>
            <person name="Chang Q.C."/>
            <person name="Ding S.J."/>
            <person name="Wang X.J."/>
            <person name="Zhu J.G."/>
            <person name="Ruan X.D."/>
            <person name="Zhao L."/>
            <person name="Wei J.T."/>
            <person name="Ye R.Z."/>
            <person name="Que T.C."/>
            <person name="Du C.H."/>
            <person name="Zhou Y.H."/>
            <person name="Cheng J.X."/>
            <person name="Dai P.F."/>
            <person name="Guo W.B."/>
            <person name="Han X.H."/>
            <person name="Huang E.J."/>
            <person name="Li L.F."/>
            <person name="Wei W."/>
            <person name="Gao Y.C."/>
            <person name="Liu J.Z."/>
            <person name="Shao H.Z."/>
            <person name="Wang X."/>
            <person name="Wang C.C."/>
            <person name="Yang T.C."/>
            <person name="Huo Q.B."/>
            <person name="Li W."/>
            <person name="Chen H.Y."/>
            <person name="Chen S.E."/>
            <person name="Zhou L.G."/>
            <person name="Ni X.B."/>
            <person name="Tian J.H."/>
            <person name="Sheng Y."/>
            <person name="Liu T."/>
            <person name="Pan Y.S."/>
            <person name="Xia L.Y."/>
            <person name="Li J."/>
            <person name="Zhao F."/>
            <person name="Cao W.C."/>
        </authorList>
    </citation>
    <scope>NUCLEOTIDE SEQUENCE</scope>
    <source>
        <strain evidence="4">Rmic-2018</strain>
    </source>
</reference>
<dbReference type="Pfam" id="PF01344">
    <property type="entry name" value="Kelch_1"/>
    <property type="match status" value="1"/>
</dbReference>
<feature type="domain" description="BACK" evidence="3">
    <location>
        <begin position="2"/>
        <end position="80"/>
    </location>
</feature>
<gene>
    <name evidence="4" type="ORF">HPB51_015691</name>
</gene>
<dbReference type="SMART" id="SM00875">
    <property type="entry name" value="BACK"/>
    <property type="match status" value="1"/>
</dbReference>
<dbReference type="AlphaFoldDB" id="A0A9J6D5N8"/>
<reference evidence="4" key="2">
    <citation type="submission" date="2021-09" db="EMBL/GenBank/DDBJ databases">
        <authorList>
            <person name="Jia N."/>
            <person name="Wang J."/>
            <person name="Shi W."/>
            <person name="Du L."/>
            <person name="Sun Y."/>
            <person name="Zhan W."/>
            <person name="Jiang J."/>
            <person name="Wang Q."/>
            <person name="Zhang B."/>
            <person name="Ji P."/>
            <person name="Sakyi L.B."/>
            <person name="Cui X."/>
            <person name="Yuan T."/>
            <person name="Jiang B."/>
            <person name="Yang W."/>
            <person name="Lam T.T.-Y."/>
            <person name="Chang Q."/>
            <person name="Ding S."/>
            <person name="Wang X."/>
            <person name="Zhu J."/>
            <person name="Ruan X."/>
            <person name="Zhao L."/>
            <person name="Wei J."/>
            <person name="Que T."/>
            <person name="Du C."/>
            <person name="Cheng J."/>
            <person name="Dai P."/>
            <person name="Han X."/>
            <person name="Huang E."/>
            <person name="Gao Y."/>
            <person name="Liu J."/>
            <person name="Shao H."/>
            <person name="Ye R."/>
            <person name="Li L."/>
            <person name="Wei W."/>
            <person name="Wang X."/>
            <person name="Wang C."/>
            <person name="Huo Q."/>
            <person name="Li W."/>
            <person name="Guo W."/>
            <person name="Chen H."/>
            <person name="Chen S."/>
            <person name="Zhou L."/>
            <person name="Zhou L."/>
            <person name="Ni X."/>
            <person name="Tian J."/>
            <person name="Zhou Y."/>
            <person name="Sheng Y."/>
            <person name="Liu T."/>
            <person name="Pan Y."/>
            <person name="Xia L."/>
            <person name="Li J."/>
            <person name="Zhao F."/>
            <person name="Cao W."/>
        </authorList>
    </citation>
    <scope>NUCLEOTIDE SEQUENCE</scope>
    <source>
        <strain evidence="4">Rmic-2018</strain>
        <tissue evidence="4">Larvae</tissue>
    </source>
</reference>
<organism evidence="4 5">
    <name type="scientific">Rhipicephalus microplus</name>
    <name type="common">Cattle tick</name>
    <name type="synonym">Boophilus microplus</name>
    <dbReference type="NCBI Taxonomy" id="6941"/>
    <lineage>
        <taxon>Eukaryota</taxon>
        <taxon>Metazoa</taxon>
        <taxon>Ecdysozoa</taxon>
        <taxon>Arthropoda</taxon>
        <taxon>Chelicerata</taxon>
        <taxon>Arachnida</taxon>
        <taxon>Acari</taxon>
        <taxon>Parasitiformes</taxon>
        <taxon>Ixodida</taxon>
        <taxon>Ixodoidea</taxon>
        <taxon>Ixodidae</taxon>
        <taxon>Rhipicephalinae</taxon>
        <taxon>Rhipicephalus</taxon>
        <taxon>Boophilus</taxon>
    </lineage>
</organism>
<dbReference type="InterPro" id="IPR006652">
    <property type="entry name" value="Kelch_1"/>
</dbReference>
<evidence type="ECO:0000256" key="1">
    <source>
        <dbReference type="ARBA" id="ARBA00022441"/>
    </source>
</evidence>
<dbReference type="Pfam" id="PF07707">
    <property type="entry name" value="BACK"/>
    <property type="match status" value="1"/>
</dbReference>
<accession>A0A9J6D5N8</accession>
<name>A0A9J6D5N8_RHIMP</name>
<dbReference type="PANTHER" id="PTHR24412:SF172">
    <property type="entry name" value="KELCH-LIKE PROTEIN 10"/>
    <property type="match status" value="1"/>
</dbReference>
<proteinExistence type="predicted"/>
<evidence type="ECO:0000313" key="5">
    <source>
        <dbReference type="Proteomes" id="UP000821866"/>
    </source>
</evidence>
<evidence type="ECO:0000313" key="4">
    <source>
        <dbReference type="EMBL" id="KAH8009368.1"/>
    </source>
</evidence>
<dbReference type="Proteomes" id="UP000821866">
    <property type="component" value="Chromosome 9"/>
</dbReference>